<evidence type="ECO:0000256" key="4">
    <source>
        <dbReference type="ARBA" id="ARBA00022737"/>
    </source>
</evidence>
<dbReference type="InterPro" id="IPR002515">
    <property type="entry name" value="Znf_C2H2C"/>
</dbReference>
<protein>
    <recommendedName>
        <fullName evidence="14">Myelin transcription factor 1-like protein</fullName>
    </recommendedName>
</protein>
<evidence type="ECO:0000256" key="6">
    <source>
        <dbReference type="ARBA" id="ARBA00022833"/>
    </source>
</evidence>
<keyword evidence="6" id="KW-0862">Zinc</keyword>
<feature type="compositionally biased region" description="Basic and acidic residues" evidence="11">
    <location>
        <begin position="281"/>
        <end position="297"/>
    </location>
</feature>
<evidence type="ECO:0000313" key="12">
    <source>
        <dbReference type="EMBL" id="KAG5678285.1"/>
    </source>
</evidence>
<evidence type="ECO:0000256" key="5">
    <source>
        <dbReference type="ARBA" id="ARBA00022771"/>
    </source>
</evidence>
<dbReference type="InterPro" id="IPR036060">
    <property type="entry name" value="Znf_C2H2C_sf"/>
</dbReference>
<gene>
    <name evidence="12" type="ORF">PVAND_007973</name>
</gene>
<feature type="compositionally biased region" description="Basic and acidic residues" evidence="11">
    <location>
        <begin position="831"/>
        <end position="840"/>
    </location>
</feature>
<comment type="similarity">
    <text evidence="2">Belongs to the MYT1 family.</text>
</comment>
<dbReference type="Proteomes" id="UP001107558">
    <property type="component" value="Chromosome 2"/>
</dbReference>
<evidence type="ECO:0000256" key="7">
    <source>
        <dbReference type="ARBA" id="ARBA00023015"/>
    </source>
</evidence>
<dbReference type="PANTHER" id="PTHR10816:SF15">
    <property type="entry name" value="MYELIN TRANSCRIPTION FACTOR 1-LIKE PROTEIN"/>
    <property type="match status" value="1"/>
</dbReference>
<evidence type="ECO:0000256" key="2">
    <source>
        <dbReference type="ARBA" id="ARBA00010194"/>
    </source>
</evidence>
<evidence type="ECO:0000256" key="11">
    <source>
        <dbReference type="SAM" id="MobiDB-lite"/>
    </source>
</evidence>
<evidence type="ECO:0000256" key="3">
    <source>
        <dbReference type="ARBA" id="ARBA00022723"/>
    </source>
</evidence>
<keyword evidence="7" id="KW-0805">Transcription regulation</keyword>
<proteinExistence type="inferred from homology"/>
<dbReference type="AlphaFoldDB" id="A0A9J6C8M0"/>
<comment type="subcellular location">
    <subcellularLocation>
        <location evidence="1">Nucleus</location>
    </subcellularLocation>
</comment>
<keyword evidence="4" id="KW-0677">Repeat</keyword>
<evidence type="ECO:0008006" key="14">
    <source>
        <dbReference type="Google" id="ProtNLM"/>
    </source>
</evidence>
<feature type="compositionally biased region" description="Basic and acidic residues" evidence="11">
    <location>
        <begin position="321"/>
        <end position="347"/>
    </location>
</feature>
<dbReference type="GO" id="GO:0007399">
    <property type="term" value="P:nervous system development"/>
    <property type="evidence" value="ECO:0007669"/>
    <property type="project" value="UniProtKB-KW"/>
</dbReference>
<comment type="caution">
    <text evidence="12">The sequence shown here is derived from an EMBL/GenBank/DDBJ whole genome shotgun (WGS) entry which is preliminary data.</text>
</comment>
<keyword evidence="8" id="KW-0804">Transcription</keyword>
<feature type="region of interest" description="Disordered" evidence="11">
    <location>
        <begin position="268"/>
        <end position="347"/>
    </location>
</feature>
<feature type="compositionally biased region" description="Polar residues" evidence="11">
    <location>
        <begin position="553"/>
        <end position="642"/>
    </location>
</feature>
<dbReference type="EMBL" id="JADBJN010000002">
    <property type="protein sequence ID" value="KAG5678285.1"/>
    <property type="molecule type" value="Genomic_DNA"/>
</dbReference>
<dbReference type="SUPFAM" id="SSF103637">
    <property type="entry name" value="CCHHC domain"/>
    <property type="match status" value="5"/>
</dbReference>
<dbReference type="PROSITE" id="PS51802">
    <property type="entry name" value="ZF_CCHHC"/>
    <property type="match status" value="5"/>
</dbReference>
<feature type="region of interest" description="Disordered" evidence="11">
    <location>
        <begin position="469"/>
        <end position="645"/>
    </location>
</feature>
<dbReference type="GO" id="GO:0005634">
    <property type="term" value="C:nucleus"/>
    <property type="evidence" value="ECO:0007669"/>
    <property type="project" value="UniProtKB-SubCell"/>
</dbReference>
<feature type="region of interest" description="Disordered" evidence="11">
    <location>
        <begin position="763"/>
        <end position="861"/>
    </location>
</feature>
<feature type="compositionally biased region" description="Low complexity" evidence="11">
    <location>
        <begin position="504"/>
        <end position="549"/>
    </location>
</feature>
<evidence type="ECO:0000256" key="8">
    <source>
        <dbReference type="ARBA" id="ARBA00023163"/>
    </source>
</evidence>
<dbReference type="OrthoDB" id="10069059at2759"/>
<evidence type="ECO:0000256" key="10">
    <source>
        <dbReference type="SAM" id="Coils"/>
    </source>
</evidence>
<feature type="coiled-coil region" evidence="10">
    <location>
        <begin position="973"/>
        <end position="1000"/>
    </location>
</feature>
<keyword evidence="10" id="KW-0175">Coiled coil</keyword>
<dbReference type="GO" id="GO:0000981">
    <property type="term" value="F:DNA-binding transcription factor activity, RNA polymerase II-specific"/>
    <property type="evidence" value="ECO:0007669"/>
    <property type="project" value="TreeGrafter"/>
</dbReference>
<evidence type="ECO:0000256" key="9">
    <source>
        <dbReference type="ARBA" id="ARBA00023242"/>
    </source>
</evidence>
<keyword evidence="5" id="KW-0863">Zinc-finger</keyword>
<dbReference type="FunFam" id="4.10.320.30:FF:000001">
    <property type="entry name" value="Myelin transcription factor 1-like, a"/>
    <property type="match status" value="5"/>
</dbReference>
<accession>A0A9J6C8M0</accession>
<evidence type="ECO:0000313" key="13">
    <source>
        <dbReference type="Proteomes" id="UP001107558"/>
    </source>
</evidence>
<dbReference type="PANTHER" id="PTHR10816">
    <property type="entry name" value="MYELIN TRANSCRIPTION FACTOR 1-RELATED"/>
    <property type="match status" value="1"/>
</dbReference>
<name>A0A9J6C8M0_POLVA</name>
<dbReference type="GO" id="GO:0008270">
    <property type="term" value="F:zinc ion binding"/>
    <property type="evidence" value="ECO:0007669"/>
    <property type="project" value="UniProtKB-KW"/>
</dbReference>
<dbReference type="Pfam" id="PF01530">
    <property type="entry name" value="zf-C2HC"/>
    <property type="match status" value="5"/>
</dbReference>
<keyword evidence="3" id="KW-0479">Metal-binding</keyword>
<dbReference type="Gene3D" id="4.10.320.30">
    <property type="match status" value="5"/>
</dbReference>
<reference evidence="12" key="1">
    <citation type="submission" date="2021-03" db="EMBL/GenBank/DDBJ databases">
        <title>Chromosome level genome of the anhydrobiotic midge Polypedilum vanderplanki.</title>
        <authorList>
            <person name="Yoshida Y."/>
            <person name="Kikawada T."/>
            <person name="Gusev O."/>
        </authorList>
    </citation>
    <scope>NUCLEOTIDE SEQUENCE</scope>
    <source>
        <strain evidence="12">NIAS01</strain>
        <tissue evidence="12">Whole body or cell culture</tissue>
    </source>
</reference>
<keyword evidence="13" id="KW-1185">Reference proteome</keyword>
<organism evidence="12 13">
    <name type="scientific">Polypedilum vanderplanki</name>
    <name type="common">Sleeping chironomid midge</name>
    <dbReference type="NCBI Taxonomy" id="319348"/>
    <lineage>
        <taxon>Eukaryota</taxon>
        <taxon>Metazoa</taxon>
        <taxon>Ecdysozoa</taxon>
        <taxon>Arthropoda</taxon>
        <taxon>Hexapoda</taxon>
        <taxon>Insecta</taxon>
        <taxon>Pterygota</taxon>
        <taxon>Neoptera</taxon>
        <taxon>Endopterygota</taxon>
        <taxon>Diptera</taxon>
        <taxon>Nematocera</taxon>
        <taxon>Chironomoidea</taxon>
        <taxon>Chironomidae</taxon>
        <taxon>Chironominae</taxon>
        <taxon>Polypedilum</taxon>
        <taxon>Polypedilum</taxon>
    </lineage>
</organism>
<sequence length="1026" mass="111832">MKNFSLQNNNNTSSIIDGDDKSLIKNNNKNIYDKASSALLRVDESLKSLSVLRQLSVSNCNSNNIDKNRETCNRAIVNEHDIKHAMLQAGQVNLKNSLIHGNNKNQLVNLNFFSADGKFDQRKSLEKLSLQYVLSKGTTSKCPTVNCNGQGHITGLYSHHRSLSGCPRKDKLSSELLALNETILKCPTPNCSGRGHVNSNRNTHRSLSGCPTAAANKAAAKELKYQNSLLFRNKLHSTVLNFHHLSEYQSASTSTSPSVKINKNLLSEGEERRNLSSQAREPQDLSKPVVEKYEKSNHQTLHKLRNFEEASSSSSQSLSEDINRAGTGEERKEHQQEKIVDSRRENGIIEEHLKTSKNLNMLSNPIENHYSREQDLRYTSLSDVSRSISSYTIESVAANRLAMQEYDVQTVHSTNHRPYDSSALMNSQTAFERYDPNYSLQRTSMYSPYCQPTLEELANQQKYLIEQHQQQPPLMKTEPDDSNNGPVYPRPIYHAYDPTVPYKTSSSSPSPTSTTTTTGSVVTSNAGNNNAQGGTGGSNTTNGTAPNTPIIDLSTSNITSTSPATGFSTSEYASAGVNNQRNSRSPQPESSPQMASPQVPSPQGQTLDLSVNRISQSGSSENSYPTQADNSSSTTPHQNGFLSRSPHKIQTEPVDFSGNQPVDFSGPRMGFGLIGPPAPYSRESTPDSGGSHYIDNFRDPSAYSPHPTYGMVPDYGNYPGYGPNAYQCGSSYGSSLGPGVVYPVSSVPSPYSTSTSCYAMPPPQHLPSHDKLLSKDGLPGIPPRNDRGLQSHTQELKCPTPGCSGEGHVTGNYSSHRSLSGCPRANKPKSKPRDGQDSEPLRPIPQCDGSGHSTGKFLSHRSASGCPIANRNKMRVLENGGTIEHHKAAVAAATAMKFDGVNCPQPGCDGTGHVNGTFLTHRSLSGCPLAAQGIKKPKFDDISIYPKGYITGMESMIMNAPNANANAPNGEDLVTLEAEISELQRENARVESQMIKLKSDINAIETHLTHGERVRYAKCRLVEAEN</sequence>
<evidence type="ECO:0000256" key="1">
    <source>
        <dbReference type="ARBA" id="ARBA00004123"/>
    </source>
</evidence>
<keyword evidence="9" id="KW-0539">Nucleus</keyword>
<dbReference type="GO" id="GO:0000978">
    <property type="term" value="F:RNA polymerase II cis-regulatory region sequence-specific DNA binding"/>
    <property type="evidence" value="ECO:0007669"/>
    <property type="project" value="TreeGrafter"/>
</dbReference>